<dbReference type="Gene3D" id="3.40.190.10">
    <property type="entry name" value="Periplasmic binding protein-like II"/>
    <property type="match status" value="2"/>
</dbReference>
<accession>A0ABT4J448</accession>
<keyword evidence="3" id="KW-0238">DNA-binding</keyword>
<keyword evidence="4" id="KW-0804">Transcription</keyword>
<evidence type="ECO:0000256" key="4">
    <source>
        <dbReference type="ARBA" id="ARBA00023163"/>
    </source>
</evidence>
<evidence type="ECO:0000256" key="3">
    <source>
        <dbReference type="ARBA" id="ARBA00023125"/>
    </source>
</evidence>
<dbReference type="SUPFAM" id="SSF46785">
    <property type="entry name" value="Winged helix' DNA-binding domain"/>
    <property type="match status" value="1"/>
</dbReference>
<dbReference type="InterPro" id="IPR000847">
    <property type="entry name" value="LysR_HTH_N"/>
</dbReference>
<dbReference type="PANTHER" id="PTHR30126:SF2">
    <property type="entry name" value="HTH-TYPE TRANSCRIPTIONAL REGULATOR YJIE"/>
    <property type="match status" value="1"/>
</dbReference>
<sequence>MELKWLEDFLSIATTRSFSRSAEARNVTQSAFSRRIRSLELWLGAELLDRSTYPVSLTAEGRAFRESAEEIVRLSYQSRASLGGGKSTLPQASIALTALHTLSVTFVPRWLGGLRQQLGPLGSRILPENYALCIQALVEGGYDFLLSFHHPSVPVPLDPARFPCVTVGHDSLAAVASSGRAADWRLAGRLPLLQYSRGSFLGLLTSLAQAQPGAPETFVAHINENSMAEAMKFMALEGHGVAWLPRSLVAPEIDAGLLEVVAPELPMEIRLYRNANRSRTIVERVWQAAAQGYSKNA</sequence>
<reference evidence="6" key="1">
    <citation type="submission" date="2022-12" db="EMBL/GenBank/DDBJ databases">
        <title>Paracoccus sp. EF6 isolated from a lake water.</title>
        <authorList>
            <person name="Liu H."/>
        </authorList>
    </citation>
    <scope>NUCLEOTIDE SEQUENCE</scope>
    <source>
        <strain evidence="6">EF6</strain>
    </source>
</reference>
<evidence type="ECO:0000313" key="7">
    <source>
        <dbReference type="Proteomes" id="UP001149822"/>
    </source>
</evidence>
<evidence type="ECO:0000256" key="2">
    <source>
        <dbReference type="ARBA" id="ARBA00023015"/>
    </source>
</evidence>
<dbReference type="CDD" id="cd05466">
    <property type="entry name" value="PBP2_LTTR_substrate"/>
    <property type="match status" value="1"/>
</dbReference>
<organism evidence="6 7">
    <name type="scientific">Paracoccus benzoatiresistens</name>
    <dbReference type="NCBI Taxonomy" id="2997341"/>
    <lineage>
        <taxon>Bacteria</taxon>
        <taxon>Pseudomonadati</taxon>
        <taxon>Pseudomonadota</taxon>
        <taxon>Alphaproteobacteria</taxon>
        <taxon>Rhodobacterales</taxon>
        <taxon>Paracoccaceae</taxon>
        <taxon>Paracoccus</taxon>
    </lineage>
</organism>
<dbReference type="PROSITE" id="PS50931">
    <property type="entry name" value="HTH_LYSR"/>
    <property type="match status" value="1"/>
</dbReference>
<dbReference type="InterPro" id="IPR036390">
    <property type="entry name" value="WH_DNA-bd_sf"/>
</dbReference>
<dbReference type="Pfam" id="PF00126">
    <property type="entry name" value="HTH_1"/>
    <property type="match status" value="1"/>
</dbReference>
<evidence type="ECO:0000313" key="6">
    <source>
        <dbReference type="EMBL" id="MCZ0961889.1"/>
    </source>
</evidence>
<dbReference type="EMBL" id="JAPTYD010000010">
    <property type="protein sequence ID" value="MCZ0961889.1"/>
    <property type="molecule type" value="Genomic_DNA"/>
</dbReference>
<gene>
    <name evidence="6" type="ORF">OU682_09700</name>
</gene>
<dbReference type="Gene3D" id="1.10.10.10">
    <property type="entry name" value="Winged helix-like DNA-binding domain superfamily/Winged helix DNA-binding domain"/>
    <property type="match status" value="1"/>
</dbReference>
<comment type="caution">
    <text evidence="6">The sequence shown here is derived from an EMBL/GenBank/DDBJ whole genome shotgun (WGS) entry which is preliminary data.</text>
</comment>
<keyword evidence="2" id="KW-0805">Transcription regulation</keyword>
<feature type="domain" description="HTH lysR-type" evidence="5">
    <location>
        <begin position="1"/>
        <end position="58"/>
    </location>
</feature>
<dbReference type="Proteomes" id="UP001149822">
    <property type="component" value="Unassembled WGS sequence"/>
</dbReference>
<evidence type="ECO:0000259" key="5">
    <source>
        <dbReference type="PROSITE" id="PS50931"/>
    </source>
</evidence>
<dbReference type="Pfam" id="PF03466">
    <property type="entry name" value="LysR_substrate"/>
    <property type="match status" value="1"/>
</dbReference>
<dbReference type="PANTHER" id="PTHR30126">
    <property type="entry name" value="HTH-TYPE TRANSCRIPTIONAL REGULATOR"/>
    <property type="match status" value="1"/>
</dbReference>
<dbReference type="RefSeq" id="WP_268941904.1">
    <property type="nucleotide sequence ID" value="NZ_JAPTYD010000010.1"/>
</dbReference>
<dbReference type="SUPFAM" id="SSF53850">
    <property type="entry name" value="Periplasmic binding protein-like II"/>
    <property type="match status" value="1"/>
</dbReference>
<comment type="similarity">
    <text evidence="1">Belongs to the LysR transcriptional regulatory family.</text>
</comment>
<dbReference type="PRINTS" id="PR00039">
    <property type="entry name" value="HTHLYSR"/>
</dbReference>
<protein>
    <submittedName>
        <fullName evidence="6">LysR substrate-binding domain-containing protein</fullName>
    </submittedName>
</protein>
<dbReference type="InterPro" id="IPR036388">
    <property type="entry name" value="WH-like_DNA-bd_sf"/>
</dbReference>
<proteinExistence type="inferred from homology"/>
<evidence type="ECO:0000256" key="1">
    <source>
        <dbReference type="ARBA" id="ARBA00009437"/>
    </source>
</evidence>
<name>A0ABT4J448_9RHOB</name>
<dbReference type="InterPro" id="IPR005119">
    <property type="entry name" value="LysR_subst-bd"/>
</dbReference>
<keyword evidence="7" id="KW-1185">Reference proteome</keyword>